<dbReference type="AlphaFoldDB" id="A0AA97APH6"/>
<dbReference type="SUPFAM" id="SSF81606">
    <property type="entry name" value="PP2C-like"/>
    <property type="match status" value="1"/>
</dbReference>
<accession>A0AA97APH6</accession>
<dbReference type="Gene3D" id="6.10.340.10">
    <property type="match status" value="1"/>
</dbReference>
<keyword evidence="3" id="KW-1133">Transmembrane helix</keyword>
<feature type="transmembrane region" description="Helical" evidence="3">
    <location>
        <begin position="20"/>
        <end position="38"/>
    </location>
</feature>
<dbReference type="RefSeq" id="WP_316432878.1">
    <property type="nucleotide sequence ID" value="NZ_CP053586.1"/>
</dbReference>
<evidence type="ECO:0000259" key="4">
    <source>
        <dbReference type="SMART" id="SM00331"/>
    </source>
</evidence>
<keyword evidence="3" id="KW-0472">Membrane</keyword>
<protein>
    <submittedName>
        <fullName evidence="5">SpoIIE family protein phosphatase</fullName>
    </submittedName>
</protein>
<evidence type="ECO:0000256" key="1">
    <source>
        <dbReference type="ARBA" id="ARBA00022801"/>
    </source>
</evidence>
<dbReference type="PANTHER" id="PTHR43156">
    <property type="entry name" value="STAGE II SPORULATION PROTEIN E-RELATED"/>
    <property type="match status" value="1"/>
</dbReference>
<evidence type="ECO:0000256" key="3">
    <source>
        <dbReference type="SAM" id="Phobius"/>
    </source>
</evidence>
<feature type="coiled-coil region" evidence="2">
    <location>
        <begin position="249"/>
        <end position="283"/>
    </location>
</feature>
<name>A0AA97APH6_9CYAN</name>
<evidence type="ECO:0000256" key="2">
    <source>
        <dbReference type="SAM" id="Coils"/>
    </source>
</evidence>
<dbReference type="EMBL" id="CP053586">
    <property type="protein sequence ID" value="WNZ21618.1"/>
    <property type="molecule type" value="Genomic_DNA"/>
</dbReference>
<dbReference type="InterPro" id="IPR001932">
    <property type="entry name" value="PPM-type_phosphatase-like_dom"/>
</dbReference>
<dbReference type="Gene3D" id="3.60.40.10">
    <property type="entry name" value="PPM-type phosphatase domain"/>
    <property type="match status" value="1"/>
</dbReference>
<evidence type="ECO:0000313" key="5">
    <source>
        <dbReference type="EMBL" id="WNZ21618.1"/>
    </source>
</evidence>
<sequence length="529" mass="58919">MTSSNLHDLSNLLTARLSRHIVFWVFLSLILIEAIILIPSVQRREREMLTQIRQVSSGKVLWIATTYSQASADRFLAEVKKLQQDPMLRMIQGGALYRQNGQLVGSFGEQPELSFAEAMTGNPMDFEISDRFFPKSTHYDAAWSIPHFGGPYLLILRHDAASVGAEVSAFVVRIAGLVLIIAVVVTLTTLAVLGATVITPILRLRQDLIAAGDAVSADQPMPRFYSAVVNRRDELGDVIAAFYQMFKQIWQAMSDRKQAERELAEANQEIMMLNQKLTTENLRMSAELAVSRKLQQMLLPKEQELNQIPGLAIAGFMEPAAEVGGDYYDILSHDDAVKISVGDVTGHGLESGVVMLMAQTATRTLLTHNESDPVKFLNTLNQTIHSNIQRMGCDKSLTLALLDYQDGMIQLSGQHEEVIVVRDNGKIERIDTLSLGFPLGLEADITDLIAQTNIYLNPGDGIVLYTDGITEALNDEKECYGIERLCTVVQQHWQQSVQEIQQAVIRDVKRHIGNQIVHDDITLLVLKQK</sequence>
<reference evidence="5" key="1">
    <citation type="submission" date="2020-05" db="EMBL/GenBank/DDBJ databases">
        <authorList>
            <person name="Zhu T."/>
            <person name="Keshari N."/>
            <person name="Lu X."/>
        </authorList>
    </citation>
    <scope>NUCLEOTIDE SEQUENCE</scope>
    <source>
        <strain evidence="5">NK1-12</strain>
    </source>
</reference>
<dbReference type="Pfam" id="PF07228">
    <property type="entry name" value="SpoIIE"/>
    <property type="match status" value="1"/>
</dbReference>
<proteinExistence type="predicted"/>
<dbReference type="GO" id="GO:0016791">
    <property type="term" value="F:phosphatase activity"/>
    <property type="evidence" value="ECO:0007669"/>
    <property type="project" value="TreeGrafter"/>
</dbReference>
<organism evidence="5">
    <name type="scientific">Leptolyngbya sp. NK1-12</name>
    <dbReference type="NCBI Taxonomy" id="2547451"/>
    <lineage>
        <taxon>Bacteria</taxon>
        <taxon>Bacillati</taxon>
        <taxon>Cyanobacteriota</taxon>
        <taxon>Cyanophyceae</taxon>
        <taxon>Leptolyngbyales</taxon>
        <taxon>Leptolyngbyaceae</taxon>
        <taxon>Leptolyngbya group</taxon>
        <taxon>Leptolyngbya</taxon>
    </lineage>
</organism>
<gene>
    <name evidence="5" type="ORF">HJG54_01175</name>
</gene>
<dbReference type="InterPro" id="IPR036457">
    <property type="entry name" value="PPM-type-like_dom_sf"/>
</dbReference>
<keyword evidence="1" id="KW-0378">Hydrolase</keyword>
<dbReference type="PANTHER" id="PTHR43156:SF2">
    <property type="entry name" value="STAGE II SPORULATION PROTEIN E"/>
    <property type="match status" value="1"/>
</dbReference>
<dbReference type="SMART" id="SM00331">
    <property type="entry name" value="PP2C_SIG"/>
    <property type="match status" value="1"/>
</dbReference>
<keyword evidence="2" id="KW-0175">Coiled coil</keyword>
<dbReference type="InterPro" id="IPR052016">
    <property type="entry name" value="Bact_Sigma-Reg"/>
</dbReference>
<keyword evidence="3" id="KW-0812">Transmembrane</keyword>
<feature type="transmembrane region" description="Helical" evidence="3">
    <location>
        <begin position="174"/>
        <end position="198"/>
    </location>
</feature>
<feature type="domain" description="PPM-type phosphatase" evidence="4">
    <location>
        <begin position="308"/>
        <end position="528"/>
    </location>
</feature>